<evidence type="ECO:0000313" key="2">
    <source>
        <dbReference type="Proteomes" id="UP000440578"/>
    </source>
</evidence>
<sequence length="551" mass="61235">MNCCLLRPGQNSSGKRLSDLLSQHGMQCCNTRQPTYRPAGSLLDILATNRSELVTRAGVTRCHYGTPHDITRLALRLTGFRRSAGPVTQCRSLARVDKAGFNNQLVNTDWAPVYTAAGPDMKWTAFLQIFTPLLDSVAPSRRLLRRPTRAPPTSEHTRHLLAIRRDALSGDRQDYKEINRSARAAIRADCRRHLQEQLTRAGPGSLWRVLRPIIGSNKKHSTLEGITADALNDFYVSVAPRLAATVLAPSRPVHVRLPRVCTGGLRVQPVTMEALWGIIQGMKPSSFEGPDGLSVKTIQTFFDGFGHIVLDLVNASLETGTVPASWKHATITPIPKGKLISSDPSSTRPISMLPAITKITERAVQLQLAEYMERHHLLGETQHGYRKSHSCETALHVVTDDILRAMDSGEIALWAMLERMFGPHTIDRFAALATALLPVYNSRFRDPCTSGLDALGQSDWNQHNNFVNPPFRLIPRVLDVVEAQQAVATLIAPLWPGAPWMGRLRRLSVCPPVQLPPVTQSCLPLLQHQQIEPHRNRWWTLCAWRISGEPG</sequence>
<dbReference type="PANTHER" id="PTHR47510">
    <property type="entry name" value="REVERSE TRANSCRIPTASE DOMAIN-CONTAINING PROTEIN"/>
    <property type="match status" value="1"/>
</dbReference>
<keyword evidence="1" id="KW-0808">Transferase</keyword>
<accession>A0A6A4WHE1</accession>
<dbReference type="OrthoDB" id="7692528at2759"/>
<keyword evidence="1" id="KW-0548">Nucleotidyltransferase</keyword>
<reference evidence="1 2" key="1">
    <citation type="submission" date="2019-07" db="EMBL/GenBank/DDBJ databases">
        <title>Draft genome assembly of a fouling barnacle, Amphibalanus amphitrite (Darwin, 1854): The first reference genome for Thecostraca.</title>
        <authorList>
            <person name="Kim W."/>
        </authorList>
    </citation>
    <scope>NUCLEOTIDE SEQUENCE [LARGE SCALE GENOMIC DNA]</scope>
    <source>
        <strain evidence="1">SNU_AA5</strain>
        <tissue evidence="1">Soma without cirri and trophi</tissue>
    </source>
</reference>
<protein>
    <submittedName>
        <fullName evidence="1">RNA-directed DNA polymerase from mobile element jockey</fullName>
    </submittedName>
</protein>
<dbReference type="EMBL" id="VIIS01000624">
    <property type="protein sequence ID" value="KAF0306876.1"/>
    <property type="molecule type" value="Genomic_DNA"/>
</dbReference>
<comment type="caution">
    <text evidence="1">The sequence shown here is derived from an EMBL/GenBank/DDBJ whole genome shotgun (WGS) entry which is preliminary data.</text>
</comment>
<keyword evidence="2" id="KW-1185">Reference proteome</keyword>
<dbReference type="AlphaFoldDB" id="A0A6A4WHE1"/>
<dbReference type="PANTHER" id="PTHR47510:SF3">
    <property type="entry name" value="ENDO_EXONUCLEASE_PHOSPHATASE DOMAIN-CONTAINING PROTEIN"/>
    <property type="match status" value="1"/>
</dbReference>
<gene>
    <name evidence="1" type="primary">pol_67</name>
    <name evidence="1" type="ORF">FJT64_021697</name>
</gene>
<name>A0A6A4WHE1_AMPAM</name>
<organism evidence="1 2">
    <name type="scientific">Amphibalanus amphitrite</name>
    <name type="common">Striped barnacle</name>
    <name type="synonym">Balanus amphitrite</name>
    <dbReference type="NCBI Taxonomy" id="1232801"/>
    <lineage>
        <taxon>Eukaryota</taxon>
        <taxon>Metazoa</taxon>
        <taxon>Ecdysozoa</taxon>
        <taxon>Arthropoda</taxon>
        <taxon>Crustacea</taxon>
        <taxon>Multicrustacea</taxon>
        <taxon>Cirripedia</taxon>
        <taxon>Thoracica</taxon>
        <taxon>Thoracicalcarea</taxon>
        <taxon>Balanomorpha</taxon>
        <taxon>Balanoidea</taxon>
        <taxon>Balanidae</taxon>
        <taxon>Amphibalaninae</taxon>
        <taxon>Amphibalanus</taxon>
    </lineage>
</organism>
<keyword evidence="1" id="KW-0695">RNA-directed DNA polymerase</keyword>
<dbReference type="GO" id="GO:0003964">
    <property type="term" value="F:RNA-directed DNA polymerase activity"/>
    <property type="evidence" value="ECO:0007669"/>
    <property type="project" value="UniProtKB-KW"/>
</dbReference>
<evidence type="ECO:0000313" key="1">
    <source>
        <dbReference type="EMBL" id="KAF0306876.1"/>
    </source>
</evidence>
<proteinExistence type="predicted"/>
<dbReference type="Proteomes" id="UP000440578">
    <property type="component" value="Unassembled WGS sequence"/>
</dbReference>